<dbReference type="InterPro" id="IPR036691">
    <property type="entry name" value="Endo/exonu/phosph_ase_sf"/>
</dbReference>
<evidence type="ECO:0000259" key="1">
    <source>
        <dbReference type="Pfam" id="PF03372"/>
    </source>
</evidence>
<reference evidence="2 3" key="1">
    <citation type="journal article" date="2010" name="Cell">
        <title>The genome of Naegleria gruberi illuminates early eukaryotic versatility.</title>
        <authorList>
            <person name="Fritz-Laylin L.K."/>
            <person name="Prochnik S.E."/>
            <person name="Ginger M.L."/>
            <person name="Dacks J.B."/>
            <person name="Carpenter M.L."/>
            <person name="Field M.C."/>
            <person name="Kuo A."/>
            <person name="Paredez A."/>
            <person name="Chapman J."/>
            <person name="Pham J."/>
            <person name="Shu S."/>
            <person name="Neupane R."/>
            <person name="Cipriano M."/>
            <person name="Mancuso J."/>
            <person name="Tu H."/>
            <person name="Salamov A."/>
            <person name="Lindquist E."/>
            <person name="Shapiro H."/>
            <person name="Lucas S."/>
            <person name="Grigoriev I.V."/>
            <person name="Cande W.Z."/>
            <person name="Fulton C."/>
            <person name="Rokhsar D.S."/>
            <person name="Dawson S.C."/>
        </authorList>
    </citation>
    <scope>NUCLEOTIDE SEQUENCE [LARGE SCALE GENOMIC DNA]</scope>
    <source>
        <strain evidence="2 3">NEG-M</strain>
    </source>
</reference>
<dbReference type="SUPFAM" id="SSF56219">
    <property type="entry name" value="DNase I-like"/>
    <property type="match status" value="1"/>
</dbReference>
<dbReference type="AlphaFoldDB" id="D2VNC2"/>
<dbReference type="GeneID" id="8851459"/>
<accession>D2VNC2</accession>
<dbReference type="PANTHER" id="PTHR12121:SF34">
    <property type="entry name" value="PROTEIN ANGEL"/>
    <property type="match status" value="1"/>
</dbReference>
<dbReference type="KEGG" id="ngr:NAEGRDRAFT_80633"/>
<dbReference type="EMBL" id="GG738884">
    <property type="protein sequence ID" value="EFC41630.1"/>
    <property type="molecule type" value="Genomic_DNA"/>
</dbReference>
<keyword evidence="3" id="KW-1185">Reference proteome</keyword>
<dbReference type="OrthoDB" id="10253982at2759"/>
<dbReference type="Pfam" id="PF03372">
    <property type="entry name" value="Exo_endo_phos"/>
    <property type="match status" value="1"/>
</dbReference>
<dbReference type="FunCoup" id="D2VNC2">
    <property type="interactions" value="392"/>
</dbReference>
<proteinExistence type="predicted"/>
<dbReference type="Proteomes" id="UP000006671">
    <property type="component" value="Unassembled WGS sequence"/>
</dbReference>
<feature type="domain" description="Endonuclease/exonuclease/phosphatase" evidence="1">
    <location>
        <begin position="70"/>
        <end position="310"/>
    </location>
</feature>
<dbReference type="InterPro" id="IPR050410">
    <property type="entry name" value="CCR4/nocturin_mRNA_transcr"/>
</dbReference>
<evidence type="ECO:0000313" key="3">
    <source>
        <dbReference type="Proteomes" id="UP000006671"/>
    </source>
</evidence>
<dbReference type="InParanoid" id="D2VNC2"/>
<dbReference type="eggNOG" id="KOG0620">
    <property type="taxonomic scope" value="Eukaryota"/>
</dbReference>
<dbReference type="VEuPathDB" id="AmoebaDB:NAEGRDRAFT_80633"/>
<dbReference type="PANTHER" id="PTHR12121">
    <property type="entry name" value="CARBON CATABOLITE REPRESSOR PROTEIN 4"/>
    <property type="match status" value="1"/>
</dbReference>
<dbReference type="InterPro" id="IPR005135">
    <property type="entry name" value="Endo/exonuclease/phosphatase"/>
</dbReference>
<gene>
    <name evidence="2" type="ORF">NAEGRDRAFT_80633</name>
</gene>
<dbReference type="RefSeq" id="XP_002674374.1">
    <property type="nucleotide sequence ID" value="XM_002674328.1"/>
</dbReference>
<evidence type="ECO:0000313" key="2">
    <source>
        <dbReference type="EMBL" id="EFC41630.1"/>
    </source>
</evidence>
<keyword evidence="2" id="KW-0255">Endonuclease</keyword>
<protein>
    <submittedName>
        <fullName evidence="2">Endonuclease/exonuclease/phosphatase family member</fullName>
    </submittedName>
</protein>
<name>D2VNC2_NAEGR</name>
<keyword evidence="2" id="KW-0378">Hydrolase</keyword>
<sequence length="322" mass="37347">MSQQANNKFYSVKSEQVYTTNRIKRFERTLTEPNQFSVYSQNLLAGYWTDLDRYYFVEEPKEEHYEWSGRVKKLLRDFTIHQPDILCLQEVELACFEKDVLEPLQKVDESYRGVAQKKLGDFPVGVGCIFKESVFELVEVFERSSVIILVLKFKANDTLIYVSSCHLMGDPRKPQTRINQLKSYFKHLKNYQKGKDHPVIVAGDFNTEPNSATYDYVVNGFLKGKSEENDVIATDTDIKHTFKLKSAYKEINGKEPEMTLRTINSSLTCDYLFYTNESLKLNNVMSLYENGDKTHMERLGLPNSKYGSDHLGLQAHFTITKQ</sequence>
<dbReference type="OMA" id="DFIWASC"/>
<keyword evidence="2" id="KW-0269">Exonuclease</keyword>
<keyword evidence="2" id="KW-0540">Nuclease</keyword>
<organism evidence="3">
    <name type="scientific">Naegleria gruberi</name>
    <name type="common">Amoeba</name>
    <dbReference type="NCBI Taxonomy" id="5762"/>
    <lineage>
        <taxon>Eukaryota</taxon>
        <taxon>Discoba</taxon>
        <taxon>Heterolobosea</taxon>
        <taxon>Tetramitia</taxon>
        <taxon>Eutetramitia</taxon>
        <taxon>Vahlkampfiidae</taxon>
        <taxon>Naegleria</taxon>
    </lineage>
</organism>
<dbReference type="GO" id="GO:0004519">
    <property type="term" value="F:endonuclease activity"/>
    <property type="evidence" value="ECO:0007669"/>
    <property type="project" value="UniProtKB-KW"/>
</dbReference>
<dbReference type="GO" id="GO:0000175">
    <property type="term" value="F:3'-5'-RNA exonuclease activity"/>
    <property type="evidence" value="ECO:0007669"/>
    <property type="project" value="TreeGrafter"/>
</dbReference>
<dbReference type="Gene3D" id="3.60.10.10">
    <property type="entry name" value="Endonuclease/exonuclease/phosphatase"/>
    <property type="match status" value="1"/>
</dbReference>